<keyword evidence="2" id="KW-1185">Reference proteome</keyword>
<dbReference type="KEGG" id="sva:SVA_1696"/>
<reference evidence="1 2" key="1">
    <citation type="submission" date="2015-08" db="EMBL/GenBank/DDBJ databases">
        <title>Complete genome sequence of Sulfurifustis variabilis.</title>
        <authorList>
            <person name="Miura A."/>
            <person name="Kojima H."/>
            <person name="Fukui M."/>
        </authorList>
    </citation>
    <scope>NUCLEOTIDE SEQUENCE [LARGE SCALE GENOMIC DNA]</scope>
    <source>
        <strain evidence="2">skN76</strain>
    </source>
</reference>
<dbReference type="SUPFAM" id="SSF64076">
    <property type="entry name" value="MTH938-like"/>
    <property type="match status" value="1"/>
</dbReference>
<organism evidence="1 2">
    <name type="scientific">Sulfurifustis variabilis</name>
    <dbReference type="NCBI Taxonomy" id="1675686"/>
    <lineage>
        <taxon>Bacteria</taxon>
        <taxon>Pseudomonadati</taxon>
        <taxon>Pseudomonadota</taxon>
        <taxon>Gammaproteobacteria</taxon>
        <taxon>Acidiferrobacterales</taxon>
        <taxon>Acidiferrobacteraceae</taxon>
        <taxon>Sulfurifustis</taxon>
    </lineage>
</organism>
<dbReference type="PANTHER" id="PTHR21192:SF2">
    <property type="entry name" value="NADH DEHYDROGENASE [UBIQUINONE] 1 ALPHA SUBCOMPLEX ASSEMBLY FACTOR 3"/>
    <property type="match status" value="1"/>
</dbReference>
<dbReference type="AlphaFoldDB" id="A0A1B4V3Y8"/>
<accession>A0A1B4V3Y8</accession>
<evidence type="ECO:0008006" key="3">
    <source>
        <dbReference type="Google" id="ProtNLM"/>
    </source>
</evidence>
<dbReference type="Pfam" id="PF04430">
    <property type="entry name" value="DUF498"/>
    <property type="match status" value="1"/>
</dbReference>
<dbReference type="CDD" id="cd05560">
    <property type="entry name" value="Xcc1710_like"/>
    <property type="match status" value="1"/>
</dbReference>
<sequence length="128" mass="13884">MQIRLDMPSGQNVIRSYARGQVTINREIYRTSVLVSPERIVADWPPQSFVALAPAHFEPVAALAPEIVLIGTGARLRFPPPGLVEPLARAGIGFEIMDTGAACRTYNVLMAEGRRVVAALLMIEGEAD</sequence>
<dbReference type="InterPro" id="IPR007523">
    <property type="entry name" value="NDUFAF3/AAMDC"/>
</dbReference>
<dbReference type="PANTHER" id="PTHR21192">
    <property type="entry name" value="NUCLEAR PROTEIN E3-3"/>
    <property type="match status" value="1"/>
</dbReference>
<name>A0A1B4V3Y8_9GAMM</name>
<dbReference type="EMBL" id="AP014936">
    <property type="protein sequence ID" value="BAU48253.1"/>
    <property type="molecule type" value="Genomic_DNA"/>
</dbReference>
<evidence type="ECO:0000313" key="2">
    <source>
        <dbReference type="Proteomes" id="UP000218899"/>
    </source>
</evidence>
<protein>
    <recommendedName>
        <fullName evidence="3">Xcc1710-like domain-containing protein</fullName>
    </recommendedName>
</protein>
<proteinExistence type="predicted"/>
<dbReference type="OrthoDB" id="9800373at2"/>
<evidence type="ECO:0000313" key="1">
    <source>
        <dbReference type="EMBL" id="BAU48253.1"/>
    </source>
</evidence>
<dbReference type="InterPro" id="IPR036748">
    <property type="entry name" value="MTH938-like_sf"/>
</dbReference>
<dbReference type="RefSeq" id="WP_096460788.1">
    <property type="nucleotide sequence ID" value="NZ_AP014936.1"/>
</dbReference>
<dbReference type="Gene3D" id="3.40.1230.10">
    <property type="entry name" value="MTH938-like"/>
    <property type="match status" value="1"/>
</dbReference>
<dbReference type="Proteomes" id="UP000218899">
    <property type="component" value="Chromosome"/>
</dbReference>
<gene>
    <name evidence="1" type="ORF">SVA_1696</name>
</gene>